<feature type="transmembrane region" description="Helical" evidence="6">
    <location>
        <begin position="157"/>
        <end position="177"/>
    </location>
</feature>
<keyword evidence="9" id="KW-1185">Reference proteome</keyword>
<dbReference type="KEGG" id="mbet:N8K70_03205"/>
<feature type="transmembrane region" description="Helical" evidence="6">
    <location>
        <begin position="307"/>
        <end position="325"/>
    </location>
</feature>
<evidence type="ECO:0000256" key="3">
    <source>
        <dbReference type="ARBA" id="ARBA00022989"/>
    </source>
</evidence>
<dbReference type="Gene3D" id="1.20.1250.20">
    <property type="entry name" value="MFS general substrate transporter like domains"/>
    <property type="match status" value="2"/>
</dbReference>
<sequence>MTRMPSTAPAHPAPRRRLLPRRRASPGPVAITTLFSLGWVFMYADRNILSPVMGVIGEEWGLTQAELGLLSTVFFATYAFMQIPTGYLADRLGRVRMVVVGYIAFGIGTVLSGLAPGFLVFLAMRAFTGLGEGTYYSPVYGISSSRISPRWRGVSAAIINSGMAVGISLGFIGSSFLTFTLGWHWGTLFLVFGGATIVVAALIHYWLSPIDDEHAAERDRLAASGVEAPAESSRALFTRNHVLTYVLIFCSLYGFFSMLTWLPSYLQQARDVAASDTGVISSLVPWASIPGAILFSMLARRLKDTRALIVTMAVLGGACQILVPLTGDYSLVLVGLVVYGLVGKLALDPVLIAFLADNTPPSMYSRAYGYFNFAGMVSSIFAPYVTGALADATGSLEAGFYLSAALLIAGAVAFCFTRKAGRRGHRSRREADPIAAPRRGR</sequence>
<evidence type="ECO:0000313" key="8">
    <source>
        <dbReference type="EMBL" id="WOF23700.1"/>
    </source>
</evidence>
<dbReference type="AlphaFoldDB" id="A0AA97I7Q3"/>
<dbReference type="InterPro" id="IPR011701">
    <property type="entry name" value="MFS"/>
</dbReference>
<dbReference type="Proteomes" id="UP001305498">
    <property type="component" value="Chromosome"/>
</dbReference>
<feature type="compositionally biased region" description="Low complexity" evidence="5">
    <location>
        <begin position="1"/>
        <end position="10"/>
    </location>
</feature>
<feature type="transmembrane region" description="Helical" evidence="6">
    <location>
        <begin position="93"/>
        <end position="111"/>
    </location>
</feature>
<proteinExistence type="predicted"/>
<evidence type="ECO:0000313" key="9">
    <source>
        <dbReference type="Proteomes" id="UP001305498"/>
    </source>
</evidence>
<evidence type="ECO:0000256" key="4">
    <source>
        <dbReference type="ARBA" id="ARBA00023136"/>
    </source>
</evidence>
<dbReference type="SUPFAM" id="SSF103473">
    <property type="entry name" value="MFS general substrate transporter"/>
    <property type="match status" value="1"/>
</dbReference>
<keyword evidence="4 6" id="KW-0472">Membrane</keyword>
<evidence type="ECO:0000259" key="7">
    <source>
        <dbReference type="PROSITE" id="PS50850"/>
    </source>
</evidence>
<gene>
    <name evidence="8" type="ORF">N8K70_03205</name>
</gene>
<dbReference type="EMBL" id="CP118157">
    <property type="protein sequence ID" value="WOF23700.1"/>
    <property type="molecule type" value="Genomic_DNA"/>
</dbReference>
<feature type="transmembrane region" description="Helical" evidence="6">
    <location>
        <begin position="62"/>
        <end position="81"/>
    </location>
</feature>
<feature type="transmembrane region" description="Helical" evidence="6">
    <location>
        <begin position="331"/>
        <end position="355"/>
    </location>
</feature>
<dbReference type="PROSITE" id="PS50850">
    <property type="entry name" value="MFS"/>
    <property type="match status" value="1"/>
</dbReference>
<evidence type="ECO:0000256" key="2">
    <source>
        <dbReference type="ARBA" id="ARBA00022692"/>
    </source>
</evidence>
<dbReference type="Pfam" id="PF07690">
    <property type="entry name" value="MFS_1"/>
    <property type="match status" value="1"/>
</dbReference>
<feature type="transmembrane region" description="Helical" evidence="6">
    <location>
        <begin position="367"/>
        <end position="386"/>
    </location>
</feature>
<protein>
    <submittedName>
        <fullName evidence="8">MFS transporter</fullName>
    </submittedName>
</protein>
<reference evidence="8 9" key="1">
    <citation type="submission" date="2023-02" db="EMBL/GenBank/DDBJ databases">
        <title>Microbacterium betulae sp. nov., isolated from birch wood.</title>
        <authorList>
            <person name="Pasciak M."/>
            <person name="Pawlik K.J."/>
            <person name="Martynowski D."/>
            <person name="Laczmanski L."/>
            <person name="Ciekot J."/>
            <person name="Szponar B."/>
            <person name="Wojcik-Fatla A."/>
            <person name="Mackiewicz B."/>
            <person name="Farian E."/>
            <person name="Cholewa G."/>
            <person name="Cholewa A."/>
            <person name="Dutkiewicz J."/>
        </authorList>
    </citation>
    <scope>NUCLEOTIDE SEQUENCE [LARGE SCALE GENOMIC DNA]</scope>
    <source>
        <strain evidence="8 9">AB</strain>
    </source>
</reference>
<evidence type="ECO:0000256" key="5">
    <source>
        <dbReference type="SAM" id="MobiDB-lite"/>
    </source>
</evidence>
<keyword evidence="3 6" id="KW-1133">Transmembrane helix</keyword>
<comment type="subcellular location">
    <subcellularLocation>
        <location evidence="1">Cell membrane</location>
        <topology evidence="1">Multi-pass membrane protein</topology>
    </subcellularLocation>
</comment>
<dbReference type="GO" id="GO:0022857">
    <property type="term" value="F:transmembrane transporter activity"/>
    <property type="evidence" value="ECO:0007669"/>
    <property type="project" value="InterPro"/>
</dbReference>
<dbReference type="PANTHER" id="PTHR11662:SF399">
    <property type="entry name" value="FI19708P1-RELATED"/>
    <property type="match status" value="1"/>
</dbReference>
<accession>A0AA97I7Q3</accession>
<feature type="transmembrane region" description="Helical" evidence="6">
    <location>
        <begin position="283"/>
        <end position="300"/>
    </location>
</feature>
<organism evidence="8 9">
    <name type="scientific">Microbacterium betulae</name>
    <dbReference type="NCBI Taxonomy" id="2981139"/>
    <lineage>
        <taxon>Bacteria</taxon>
        <taxon>Bacillati</taxon>
        <taxon>Actinomycetota</taxon>
        <taxon>Actinomycetes</taxon>
        <taxon>Micrococcales</taxon>
        <taxon>Microbacteriaceae</taxon>
        <taxon>Microbacterium</taxon>
    </lineage>
</organism>
<feature type="region of interest" description="Disordered" evidence="5">
    <location>
        <begin position="1"/>
        <end position="20"/>
    </location>
</feature>
<dbReference type="RefSeq" id="WP_317140172.1">
    <property type="nucleotide sequence ID" value="NZ_CP118157.1"/>
</dbReference>
<keyword evidence="2 6" id="KW-0812">Transmembrane</keyword>
<evidence type="ECO:0000256" key="1">
    <source>
        <dbReference type="ARBA" id="ARBA00004651"/>
    </source>
</evidence>
<dbReference type="GO" id="GO:0005886">
    <property type="term" value="C:plasma membrane"/>
    <property type="evidence" value="ECO:0007669"/>
    <property type="project" value="UniProtKB-SubCell"/>
</dbReference>
<name>A0AA97I7Q3_9MICO</name>
<feature type="transmembrane region" description="Helical" evidence="6">
    <location>
        <begin position="183"/>
        <end position="207"/>
    </location>
</feature>
<feature type="domain" description="Major facilitator superfamily (MFS) profile" evidence="7">
    <location>
        <begin position="31"/>
        <end position="422"/>
    </location>
</feature>
<feature type="transmembrane region" description="Helical" evidence="6">
    <location>
        <begin position="398"/>
        <end position="417"/>
    </location>
</feature>
<dbReference type="PANTHER" id="PTHR11662">
    <property type="entry name" value="SOLUTE CARRIER FAMILY 17"/>
    <property type="match status" value="1"/>
</dbReference>
<dbReference type="InterPro" id="IPR036259">
    <property type="entry name" value="MFS_trans_sf"/>
</dbReference>
<evidence type="ECO:0000256" key="6">
    <source>
        <dbReference type="SAM" id="Phobius"/>
    </source>
</evidence>
<dbReference type="InterPro" id="IPR020846">
    <property type="entry name" value="MFS_dom"/>
</dbReference>
<feature type="transmembrane region" description="Helical" evidence="6">
    <location>
        <begin position="242"/>
        <end position="263"/>
    </location>
</feature>
<dbReference type="InterPro" id="IPR050382">
    <property type="entry name" value="MFS_Na/Anion_cotransporter"/>
</dbReference>